<evidence type="ECO:0000313" key="5">
    <source>
        <dbReference type="Proteomes" id="UP000246078"/>
    </source>
</evidence>
<dbReference type="InterPro" id="IPR056000">
    <property type="entry name" value="DUF7578"/>
</dbReference>
<evidence type="ECO:0000259" key="2">
    <source>
        <dbReference type="Pfam" id="PF20445"/>
    </source>
</evidence>
<dbReference type="EMBL" id="PRFC01000153">
    <property type="protein sequence ID" value="PWV04380.1"/>
    <property type="molecule type" value="Genomic_DNA"/>
</dbReference>
<dbReference type="Proteomes" id="UP000246078">
    <property type="component" value="Unassembled WGS sequence"/>
</dbReference>
<dbReference type="Pfam" id="PF20445">
    <property type="entry name" value="RHS_N"/>
    <property type="match status" value="1"/>
</dbReference>
<feature type="domain" description="Retrotransposon hot spot protein N-terminal" evidence="2">
    <location>
        <begin position="185"/>
        <end position="291"/>
    </location>
</feature>
<dbReference type="VEuPathDB" id="TriTrypDB:C3747_153g101"/>
<dbReference type="Pfam" id="PF07999">
    <property type="entry name" value="RHSP"/>
    <property type="match status" value="1"/>
</dbReference>
<comment type="caution">
    <text evidence="4">The sequence shown here is derived from an EMBL/GenBank/DDBJ whole genome shotgun (WGS) entry which is preliminary data.</text>
</comment>
<evidence type="ECO:0000313" key="4">
    <source>
        <dbReference type="EMBL" id="PWV04380.1"/>
    </source>
</evidence>
<name>A0A2V2W751_TRYCR</name>
<dbReference type="NCBIfam" id="TIGR01631">
    <property type="entry name" value="Trypano_RHS"/>
    <property type="match status" value="1"/>
</dbReference>
<evidence type="ECO:0000259" key="3">
    <source>
        <dbReference type="Pfam" id="PF24466"/>
    </source>
</evidence>
<organism evidence="4 5">
    <name type="scientific">Trypanosoma cruzi</name>
    <dbReference type="NCBI Taxonomy" id="5693"/>
    <lineage>
        <taxon>Eukaryota</taxon>
        <taxon>Discoba</taxon>
        <taxon>Euglenozoa</taxon>
        <taxon>Kinetoplastea</taxon>
        <taxon>Metakinetoplastina</taxon>
        <taxon>Trypanosomatida</taxon>
        <taxon>Trypanosomatidae</taxon>
        <taxon>Trypanosoma</taxon>
        <taxon>Schizotrypanum</taxon>
    </lineage>
</organism>
<protein>
    <submittedName>
        <fullName evidence="4">Putative retrotransposon hot spot protein (RHS)</fullName>
    </submittedName>
</protein>
<evidence type="ECO:0000259" key="1">
    <source>
        <dbReference type="Pfam" id="PF07999"/>
    </source>
</evidence>
<dbReference type="PANTHER" id="PTHR33129">
    <property type="entry name" value="PROTEIN KINASE DOMAIN-CONTAINING PROTEIN-RELATED"/>
    <property type="match status" value="1"/>
</dbReference>
<dbReference type="InterPro" id="IPR046835">
    <property type="entry name" value="RHS_N"/>
</dbReference>
<feature type="domain" description="DUF7578" evidence="3">
    <location>
        <begin position="58"/>
        <end position="122"/>
    </location>
</feature>
<dbReference type="InterPro" id="IPR046836">
    <property type="entry name" value="RHS_C"/>
</dbReference>
<dbReference type="InterPro" id="IPR006518">
    <property type="entry name" value="Trypano_RHS"/>
</dbReference>
<gene>
    <name evidence="4" type="ORF">C3747_153g101</name>
</gene>
<reference evidence="4 5" key="1">
    <citation type="journal article" date="2018" name="Microb. Genom.">
        <title>Expanding an expanded genome: long-read sequencing of Trypanosoma cruzi.</title>
        <authorList>
            <person name="Berna L."/>
            <person name="Rodriguez M."/>
            <person name="Chiribao M.L."/>
            <person name="Parodi-Talice A."/>
            <person name="Pita S."/>
            <person name="Rijo G."/>
            <person name="Alvarez-Valin F."/>
            <person name="Robello C."/>
        </authorList>
    </citation>
    <scope>NUCLEOTIDE SEQUENCE [LARGE SCALE GENOMIC DNA]</scope>
    <source>
        <strain evidence="4 5">TCC</strain>
    </source>
</reference>
<dbReference type="VEuPathDB" id="TriTrypDB:TcG_08860"/>
<dbReference type="InterPro" id="IPR052980">
    <property type="entry name" value="Crinkler_effector"/>
</dbReference>
<sequence length="552" mass="62835">MKEKDTITPIARGKLNAALTQILREAWRKAEERLRGTQEMEFTISTIIEEVLFKGGVRVKEKKLNDFLTMELGGRGVVDTNRSVLLKEFFKDPTKYIRVKGVLKEIQASDDYARMEGAVRDEIIFEKDRSKLYKNGVNNLFGWSEATAEVNAGVHCITNDTLDAALEEARKPTTTIAPIKLEGLYESVYNASWHHVVEIPDGEETGMYVREGEAPQSWTYKTVGDSLEKDDGVEQSGAPRLRLMVLASDKAWPCTWKNERQDTCDCYVNCEVDRVWQIVKGDLTAWFSPDAGDYFKPKRRVLIGTPGIGKSMAASSYLLYQLLHYDIKKLQVAVHFFGGGDAYVFDKTIQTVTRYLGRGAFNDFLYDLRHLKMKGYVIYDLTEKGRPASCFAFFDEWGMIVLSSPKVSNYDNWEKQEGAERIIMNCPDEMDVKAMCSLMRRDETAGKKAECWRMVKERMEKVGPIPRYIFDEEAFIAHSAAIEDALNGVNSRDGEKHFTHGGVKLWYSENASQKLVRVVRGRGEVGAEVFLNAPISVCLERRVPHYFGKRDE</sequence>
<proteinExistence type="predicted"/>
<dbReference type="VEuPathDB" id="TriTrypDB:Tc_MARK_898"/>
<dbReference type="VEuPathDB" id="TriTrypDB:TcCL_Unassigned00331"/>
<dbReference type="PANTHER" id="PTHR33129:SF3">
    <property type="entry name" value="HOT SPOT (RHS) PROTEIN, PUTATIVE-RELATED"/>
    <property type="match status" value="1"/>
</dbReference>
<accession>A0A2V2W751</accession>
<dbReference type="Pfam" id="PF24466">
    <property type="entry name" value="DUF7578"/>
    <property type="match status" value="1"/>
</dbReference>
<dbReference type="AlphaFoldDB" id="A0A2V2W751"/>
<dbReference type="VEuPathDB" id="TriTrypDB:TCSYLVIO_007809"/>
<feature type="domain" description="Retrotransposon hot spot protein,C-terminal" evidence="1">
    <location>
        <begin position="301"/>
        <end position="542"/>
    </location>
</feature>
<dbReference type="VEuPathDB" id="TriTrypDB:ECC02_010524"/>